<keyword evidence="4" id="KW-1185">Reference proteome</keyword>
<keyword evidence="1" id="KW-1133">Transmembrane helix</keyword>
<feature type="transmembrane region" description="Helical" evidence="1">
    <location>
        <begin position="68"/>
        <end position="86"/>
    </location>
</feature>
<keyword evidence="1" id="KW-0472">Membrane</keyword>
<reference evidence="3 4" key="1">
    <citation type="submission" date="2018-11" db="EMBL/GenBank/DDBJ databases">
        <title>Pseudaminobacter arsenicus sp. nov., an arsenic-resistant bacterium isolated from arsenic-rich aquifers.</title>
        <authorList>
            <person name="Mu Y."/>
        </authorList>
    </citation>
    <scope>NUCLEOTIDE SEQUENCE [LARGE SCALE GENOMIC DNA]</scope>
    <source>
        <strain evidence="3 4">CB3</strain>
    </source>
</reference>
<comment type="caution">
    <text evidence="3">The sequence shown here is derived from an EMBL/GenBank/DDBJ whole genome shotgun (WGS) entry which is preliminary data.</text>
</comment>
<feature type="transmembrane region" description="Helical" evidence="1">
    <location>
        <begin position="92"/>
        <end position="118"/>
    </location>
</feature>
<evidence type="ECO:0000313" key="4">
    <source>
        <dbReference type="Proteomes" id="UP000281647"/>
    </source>
</evidence>
<evidence type="ECO:0000259" key="2">
    <source>
        <dbReference type="Pfam" id="PF20349"/>
    </source>
</evidence>
<evidence type="ECO:0000313" key="3">
    <source>
        <dbReference type="EMBL" id="RUM96266.1"/>
    </source>
</evidence>
<evidence type="ECO:0000256" key="1">
    <source>
        <dbReference type="SAM" id="Phobius"/>
    </source>
</evidence>
<name>A0A432V299_9HYPH</name>
<feature type="transmembrane region" description="Helical" evidence="1">
    <location>
        <begin position="26"/>
        <end position="47"/>
    </location>
</feature>
<organism evidence="3 4">
    <name type="scientific">Borborobacter arsenicus</name>
    <dbReference type="NCBI Taxonomy" id="1851146"/>
    <lineage>
        <taxon>Bacteria</taxon>
        <taxon>Pseudomonadati</taxon>
        <taxon>Pseudomonadota</taxon>
        <taxon>Alphaproteobacteria</taxon>
        <taxon>Hyphomicrobiales</taxon>
        <taxon>Phyllobacteriaceae</taxon>
        <taxon>Borborobacter</taxon>
    </lineage>
</organism>
<feature type="domain" description="DUF6644" evidence="2">
    <location>
        <begin position="28"/>
        <end position="153"/>
    </location>
</feature>
<gene>
    <name evidence="3" type="ORF">EET67_19070</name>
</gene>
<dbReference type="EMBL" id="RKST01000021">
    <property type="protein sequence ID" value="RUM96266.1"/>
    <property type="molecule type" value="Genomic_DNA"/>
</dbReference>
<accession>A0A432V299</accession>
<dbReference type="Proteomes" id="UP000281647">
    <property type="component" value="Unassembled WGS sequence"/>
</dbReference>
<dbReference type="AlphaFoldDB" id="A0A432V299"/>
<sequence length="154" mass="16880">MVEFLALLQQLPPVQALKSSFFAYPVVNALHIVSIGTLWSSVLLMDLRILGAFSELPYKPFTRLLRRVALIAFCGAVLTGFSMFAIKATEYAAMPVFLAKMALILLAAANFLLFLRLGGKDGKGEDSRKIRIPAVLSIFLWSGVVLAGRFIGFL</sequence>
<proteinExistence type="predicted"/>
<feature type="transmembrane region" description="Helical" evidence="1">
    <location>
        <begin position="130"/>
        <end position="151"/>
    </location>
</feature>
<keyword evidence="1" id="KW-0812">Transmembrane</keyword>
<dbReference type="InterPro" id="IPR046586">
    <property type="entry name" value="DUF6644"/>
</dbReference>
<dbReference type="Pfam" id="PF20349">
    <property type="entry name" value="DUF6644"/>
    <property type="match status" value="1"/>
</dbReference>
<dbReference type="OrthoDB" id="118399at2"/>
<protein>
    <recommendedName>
        <fullName evidence="2">DUF6644 domain-containing protein</fullName>
    </recommendedName>
</protein>